<feature type="domain" description="YbhG-like alpha-helical hairpin" evidence="3">
    <location>
        <begin position="79"/>
        <end position="211"/>
    </location>
</feature>
<keyword evidence="2" id="KW-1133">Transmembrane helix</keyword>
<keyword evidence="5" id="KW-1185">Reference proteome</keyword>
<evidence type="ECO:0000256" key="1">
    <source>
        <dbReference type="SAM" id="Coils"/>
    </source>
</evidence>
<dbReference type="EMBL" id="BAABKD010000001">
    <property type="protein sequence ID" value="GAA5083782.1"/>
    <property type="molecule type" value="Genomic_DNA"/>
</dbReference>
<feature type="transmembrane region" description="Helical" evidence="2">
    <location>
        <begin position="7"/>
        <end position="26"/>
    </location>
</feature>
<dbReference type="SUPFAM" id="SSF111369">
    <property type="entry name" value="HlyD-like secretion proteins"/>
    <property type="match status" value="3"/>
</dbReference>
<evidence type="ECO:0000313" key="5">
    <source>
        <dbReference type="Proteomes" id="UP001500227"/>
    </source>
</evidence>
<dbReference type="Gene3D" id="2.40.50.100">
    <property type="match status" value="1"/>
</dbReference>
<accession>A0ABP9LV30</accession>
<keyword evidence="1" id="KW-0175">Coiled coil</keyword>
<proteinExistence type="predicted"/>
<sequence length="355" mass="38795">MSASKKRTIYGVALVVVVAAIAYFLWQQMRPQHDEDFAYSNGRIEATEVDVSAKAAGRIREILVNEGDFVEADQLVARMDMESLQARLSQAEAELARAHSAKDTALALVAQREADLAMSKATLVQRNTELDLAQKTHQRSQELVKQRATSVQQADNDRAQYRNAQAMVAVAEAQVAAVQAGIQAAKSQVAQADASILAAEAVIANLKSELKDGDLRAPRAGRVQYRVAQPGEVVGNGGKILSLVDVGDVYMTVFLPEAQAGRVAMGAEARVIIDAIPQYVIPAEVSYVSSVAQFTPKMVETQDERQKLTFRVKVRIDPALLEKHMEQVKTGVPGVAYIRLDANREWPEHLQVKLP</sequence>
<keyword evidence="2" id="KW-0812">Transmembrane</keyword>
<evidence type="ECO:0000313" key="4">
    <source>
        <dbReference type="EMBL" id="GAA5083782.1"/>
    </source>
</evidence>
<dbReference type="RefSeq" id="WP_345368798.1">
    <property type="nucleotide sequence ID" value="NZ_BAABKD010000001.1"/>
</dbReference>
<keyword evidence="2" id="KW-0472">Membrane</keyword>
<dbReference type="InterPro" id="IPR059052">
    <property type="entry name" value="HH_YbhG-like"/>
</dbReference>
<feature type="coiled-coil region" evidence="1">
    <location>
        <begin position="74"/>
        <end position="101"/>
    </location>
</feature>
<dbReference type="Gene3D" id="1.10.287.470">
    <property type="entry name" value="Helix hairpin bin"/>
    <property type="match status" value="2"/>
</dbReference>
<comment type="caution">
    <text evidence="4">The sequence shown here is derived from an EMBL/GenBank/DDBJ whole genome shotgun (WGS) entry which is preliminary data.</text>
</comment>
<gene>
    <name evidence="4" type="ORF">GCM10023337_00780</name>
</gene>
<dbReference type="PANTHER" id="PTHR30438">
    <property type="entry name" value="36 KDA ANTIGEN-RELATED"/>
    <property type="match status" value="1"/>
</dbReference>
<name>A0ABP9LV30_9BURK</name>
<dbReference type="Proteomes" id="UP001500227">
    <property type="component" value="Unassembled WGS sequence"/>
</dbReference>
<dbReference type="Gene3D" id="2.40.30.170">
    <property type="match status" value="1"/>
</dbReference>
<evidence type="ECO:0000256" key="2">
    <source>
        <dbReference type="SAM" id="Phobius"/>
    </source>
</evidence>
<dbReference type="PANTHER" id="PTHR30438:SF2">
    <property type="entry name" value="MEMBRANE PROTEIN"/>
    <property type="match status" value="1"/>
</dbReference>
<evidence type="ECO:0000259" key="3">
    <source>
        <dbReference type="Pfam" id="PF25881"/>
    </source>
</evidence>
<organism evidence="4 5">
    <name type="scientific">Paenalcaligenes hermetiae</name>
    <dbReference type="NCBI Taxonomy" id="1157987"/>
    <lineage>
        <taxon>Bacteria</taxon>
        <taxon>Pseudomonadati</taxon>
        <taxon>Pseudomonadota</taxon>
        <taxon>Betaproteobacteria</taxon>
        <taxon>Burkholderiales</taxon>
        <taxon>Alcaligenaceae</taxon>
        <taxon>Paenalcaligenes</taxon>
    </lineage>
</organism>
<reference evidence="5" key="1">
    <citation type="journal article" date="2019" name="Int. J. Syst. Evol. Microbiol.">
        <title>The Global Catalogue of Microorganisms (GCM) 10K type strain sequencing project: providing services to taxonomists for standard genome sequencing and annotation.</title>
        <authorList>
            <consortium name="The Broad Institute Genomics Platform"/>
            <consortium name="The Broad Institute Genome Sequencing Center for Infectious Disease"/>
            <person name="Wu L."/>
            <person name="Ma J."/>
        </authorList>
    </citation>
    <scope>NUCLEOTIDE SEQUENCE [LARGE SCALE GENOMIC DNA]</scope>
    <source>
        <strain evidence="5">JCM 18423</strain>
    </source>
</reference>
<protein>
    <submittedName>
        <fullName evidence="4">HlyD family efflux transporter periplasmic adaptor subunit</fullName>
    </submittedName>
</protein>
<dbReference type="Pfam" id="PF25881">
    <property type="entry name" value="HH_YBHG"/>
    <property type="match status" value="1"/>
</dbReference>